<dbReference type="InterPro" id="IPR013429">
    <property type="entry name" value="Regulatory_FmdB_Zinc_ribbon"/>
</dbReference>
<feature type="region of interest" description="Disordered" evidence="1">
    <location>
        <begin position="58"/>
        <end position="134"/>
    </location>
</feature>
<evidence type="ECO:0000259" key="2">
    <source>
        <dbReference type="SMART" id="SM00834"/>
    </source>
</evidence>
<feature type="compositionally biased region" description="Low complexity" evidence="1">
    <location>
        <begin position="73"/>
        <end position="134"/>
    </location>
</feature>
<name>A0A1J5QDN4_9ZZZZ</name>
<proteinExistence type="predicted"/>
<dbReference type="PANTHER" id="PTHR34404">
    <property type="entry name" value="REGULATORY PROTEIN, FMDB FAMILY"/>
    <property type="match status" value="1"/>
</dbReference>
<dbReference type="Pfam" id="PF09723">
    <property type="entry name" value="Zn_ribbon_8"/>
    <property type="match status" value="1"/>
</dbReference>
<evidence type="ECO:0000256" key="1">
    <source>
        <dbReference type="SAM" id="MobiDB-lite"/>
    </source>
</evidence>
<organism evidence="3">
    <name type="scientific">mine drainage metagenome</name>
    <dbReference type="NCBI Taxonomy" id="410659"/>
    <lineage>
        <taxon>unclassified sequences</taxon>
        <taxon>metagenomes</taxon>
        <taxon>ecological metagenomes</taxon>
    </lineage>
</organism>
<dbReference type="SMART" id="SM00834">
    <property type="entry name" value="CxxC_CXXC_SSSS"/>
    <property type="match status" value="1"/>
</dbReference>
<feature type="domain" description="Putative regulatory protein FmdB zinc ribbon" evidence="2">
    <location>
        <begin position="1"/>
        <end position="41"/>
    </location>
</feature>
<sequence>MPTYAYACTACEHRFDVQQSFTDDALTVCPECDGRLRKVFASVGVVFKGSGFYRNDARAGALTANSTTKGARTSDGGASPSSGSGDSTGTTSSPSTVGSSATGSGDSRAGSGSSGTSGTPSPSTAKVAAGAAAS</sequence>
<dbReference type="AlphaFoldDB" id="A0A1J5QDN4"/>
<comment type="caution">
    <text evidence="3">The sequence shown here is derived from an EMBL/GenBank/DDBJ whole genome shotgun (WGS) entry which is preliminary data.</text>
</comment>
<accession>A0A1J5QDN4</accession>
<protein>
    <submittedName>
        <fullName evidence="3">Zinc ribbon domain protein</fullName>
    </submittedName>
</protein>
<dbReference type="PANTHER" id="PTHR34404:SF2">
    <property type="entry name" value="CONSERVED SERINE RICH PROTEIN"/>
    <property type="match status" value="1"/>
</dbReference>
<dbReference type="NCBIfam" id="TIGR02605">
    <property type="entry name" value="CxxC_CxxC_SSSS"/>
    <property type="match status" value="1"/>
</dbReference>
<dbReference type="EMBL" id="MLJW01000943">
    <property type="protein sequence ID" value="OIQ81298.1"/>
    <property type="molecule type" value="Genomic_DNA"/>
</dbReference>
<evidence type="ECO:0000313" key="3">
    <source>
        <dbReference type="EMBL" id="OIQ81298.1"/>
    </source>
</evidence>
<gene>
    <name evidence="3" type="ORF">GALL_369390</name>
</gene>
<reference evidence="3" key="1">
    <citation type="submission" date="2016-10" db="EMBL/GenBank/DDBJ databases">
        <title>Sequence of Gallionella enrichment culture.</title>
        <authorList>
            <person name="Poehlein A."/>
            <person name="Muehling M."/>
            <person name="Daniel R."/>
        </authorList>
    </citation>
    <scope>NUCLEOTIDE SEQUENCE</scope>
</reference>